<accession>A0A167XLG9</accession>
<feature type="domain" description="Helicase Helix-turn-helix" evidence="2">
    <location>
        <begin position="664"/>
        <end position="750"/>
    </location>
</feature>
<dbReference type="CDD" id="cd18809">
    <property type="entry name" value="SF1_C_RecD"/>
    <property type="match status" value="1"/>
</dbReference>
<dbReference type="SUPFAM" id="SSF52540">
    <property type="entry name" value="P-loop containing nucleoside triphosphate hydrolases"/>
    <property type="match status" value="2"/>
</dbReference>
<dbReference type="InterPro" id="IPR010285">
    <property type="entry name" value="DNA_helicase_pif1-like_DEAD"/>
</dbReference>
<dbReference type="AlphaFoldDB" id="A0A167XLG9"/>
<dbReference type="Proteomes" id="UP000077164">
    <property type="component" value="Unassembled WGS sequence"/>
</dbReference>
<proteinExistence type="predicted"/>
<protein>
    <submittedName>
        <fullName evidence="3">Helicase</fullName>
    </submittedName>
</protein>
<dbReference type="EMBL" id="LVJE01000011">
    <property type="protein sequence ID" value="OAB28480.1"/>
    <property type="molecule type" value="Genomic_DNA"/>
</dbReference>
<keyword evidence="3" id="KW-0067">ATP-binding</keyword>
<dbReference type="GO" id="GO:0006281">
    <property type="term" value="P:DNA repair"/>
    <property type="evidence" value="ECO:0007669"/>
    <property type="project" value="InterPro"/>
</dbReference>
<dbReference type="FunFam" id="3.40.50.300:FF:001498">
    <property type="entry name" value="ATP-dependent DNA helicase"/>
    <property type="match status" value="1"/>
</dbReference>
<dbReference type="PANTHER" id="PTHR47642">
    <property type="entry name" value="ATP-DEPENDENT DNA HELICASE"/>
    <property type="match status" value="1"/>
</dbReference>
<evidence type="ECO:0000259" key="1">
    <source>
        <dbReference type="Pfam" id="PF05970"/>
    </source>
</evidence>
<name>A0A167XLG9_9FLAO</name>
<dbReference type="Gene3D" id="3.40.50.300">
    <property type="entry name" value="P-loop containing nucleotide triphosphate hydrolases"/>
    <property type="match status" value="1"/>
</dbReference>
<keyword evidence="3" id="KW-0547">Nucleotide-binding</keyword>
<evidence type="ECO:0000259" key="2">
    <source>
        <dbReference type="Pfam" id="PF14493"/>
    </source>
</evidence>
<gene>
    <name evidence="3" type="ORF">FBFR_07205</name>
</gene>
<dbReference type="PANTHER" id="PTHR47642:SF7">
    <property type="entry name" value="ATP-DEPENDENT DNA HELICASE PIF1"/>
    <property type="match status" value="1"/>
</dbReference>
<dbReference type="GO" id="GO:0003678">
    <property type="term" value="F:DNA helicase activity"/>
    <property type="evidence" value="ECO:0007669"/>
    <property type="project" value="InterPro"/>
</dbReference>
<dbReference type="Pfam" id="PF05970">
    <property type="entry name" value="PIF1"/>
    <property type="match status" value="1"/>
</dbReference>
<comment type="caution">
    <text evidence="3">The sequence shown here is derived from an EMBL/GenBank/DDBJ whole genome shotgun (WGS) entry which is preliminary data.</text>
</comment>
<evidence type="ECO:0000313" key="3">
    <source>
        <dbReference type="EMBL" id="OAB28480.1"/>
    </source>
</evidence>
<dbReference type="Gene3D" id="2.30.30.940">
    <property type="match status" value="1"/>
</dbReference>
<dbReference type="InterPro" id="IPR051055">
    <property type="entry name" value="PIF1_helicase"/>
</dbReference>
<dbReference type="InterPro" id="IPR027417">
    <property type="entry name" value="P-loop_NTPase"/>
</dbReference>
<dbReference type="OrthoDB" id="9763659at2"/>
<organism evidence="3 4">
    <name type="scientific">Flavobacterium fryxellicola</name>
    <dbReference type="NCBI Taxonomy" id="249352"/>
    <lineage>
        <taxon>Bacteria</taxon>
        <taxon>Pseudomonadati</taxon>
        <taxon>Bacteroidota</taxon>
        <taxon>Flavobacteriia</taxon>
        <taxon>Flavobacteriales</taxon>
        <taxon>Flavobacteriaceae</taxon>
        <taxon>Flavobacterium</taxon>
    </lineage>
</organism>
<dbReference type="GO" id="GO:0000723">
    <property type="term" value="P:telomere maintenance"/>
    <property type="evidence" value="ECO:0007669"/>
    <property type="project" value="InterPro"/>
</dbReference>
<dbReference type="InterPro" id="IPR029491">
    <property type="entry name" value="Helicase_HTH"/>
</dbReference>
<keyword evidence="3" id="KW-0378">Hydrolase</keyword>
<evidence type="ECO:0000313" key="4">
    <source>
        <dbReference type="Proteomes" id="UP000077164"/>
    </source>
</evidence>
<sequence>MQTISEAAAYTLQFINQTHRSVFLTGKAGTGKTTLLKEIIQTTHKNTVVVAPTGIAALNAGGVTIHSMFQLPFGGFIPDNSSPQFSESTKFETKATLRRHFKMSGLKKSVIRNMELLVIDEVSMLRADLLDAMDYMMQSVRKKNTPFGGVQVLYIGDLLQLPPVIRDEEWRTLKTYYKGKFFFHSHVVQQNPPLYIELSKIFRQTDDTFISVLNNLRNNQISQEDIQTLNQYVKPDFDLKANKGYITLTTHNNKADSMNAQALQDLDGKLVSYNPAITGDFPDKIFPVEQELKLKVGAQVMFVKNDLSFDKHYFNGKMGLIKSLGSQEILVHFPEENKTIEVEKYEWQNIRYKVDATTKEIEEEVLGTFVHYPIKLAWAITVHKSQGLTFDKAALDVSQVFLPGQAYVALSRLRSLEGLILLSPLRMNGISNDQDVMDYALNKASDSFLASALHFETKNFIHNYLINTFDWSDLAQEWRNHKFSYSEKSEISEKSKHATWAKKQTEVIEQLLDPSKKFISQLNKLFGQETVDLNHISERIGAAFTYFLKPMDELVFEILWKIEEVKRIKKVKAFYDELIVLEELQTKAVLRLMKAKLLIETVVAGETISKEKLTSSEIKKYISRKTEAIQNQFKELNITLIDDDKDVQRYTAKKVKTAVTKKSTVQETYELWVEKKSIAEIATIRVLTKQTIYSHFVKLIQTKAVAISEVLPEDKLQNLAAAFAGYREESLNALMEKHGQKFSWEEARMYKASLN</sequence>
<dbReference type="Pfam" id="PF14493">
    <property type="entry name" value="HTH_40"/>
    <property type="match status" value="1"/>
</dbReference>
<keyword evidence="3" id="KW-0347">Helicase</keyword>
<keyword evidence="4" id="KW-1185">Reference proteome</keyword>
<dbReference type="RefSeq" id="WP_066078972.1">
    <property type="nucleotide sequence ID" value="NZ_FRDK01000001.1"/>
</dbReference>
<dbReference type="Gene3D" id="1.10.10.1390">
    <property type="entry name" value="ATP-dependent DNA helicase RecQ"/>
    <property type="match status" value="1"/>
</dbReference>
<dbReference type="STRING" id="249352.SAMN05444395_101422"/>
<reference evidence="3 4" key="1">
    <citation type="submission" date="2016-03" db="EMBL/GenBank/DDBJ databases">
        <title>Draft genome sequence of Flavobacterium fryxellicola DSM 16209.</title>
        <authorList>
            <person name="Shin S.-K."/>
            <person name="Yi H."/>
        </authorList>
    </citation>
    <scope>NUCLEOTIDE SEQUENCE [LARGE SCALE GENOMIC DNA]</scope>
    <source>
        <strain evidence="3 4">DSM 16209</strain>
    </source>
</reference>
<feature type="domain" description="DNA helicase Pif1-like DEAD-box helicase" evidence="1">
    <location>
        <begin position="15"/>
        <end position="224"/>
    </location>
</feature>